<organism evidence="5 6">
    <name type="scientific">Hyaloscypha bicolor E</name>
    <dbReference type="NCBI Taxonomy" id="1095630"/>
    <lineage>
        <taxon>Eukaryota</taxon>
        <taxon>Fungi</taxon>
        <taxon>Dikarya</taxon>
        <taxon>Ascomycota</taxon>
        <taxon>Pezizomycotina</taxon>
        <taxon>Leotiomycetes</taxon>
        <taxon>Helotiales</taxon>
        <taxon>Hyaloscyphaceae</taxon>
        <taxon>Hyaloscypha</taxon>
        <taxon>Hyaloscypha bicolor</taxon>
    </lineage>
</organism>
<dbReference type="EMBL" id="KZ613777">
    <property type="protein sequence ID" value="PMD63926.1"/>
    <property type="molecule type" value="Genomic_DNA"/>
</dbReference>
<accession>A0A2J6TLN8</accession>
<dbReference type="RefSeq" id="XP_024740830.1">
    <property type="nucleotide sequence ID" value="XM_024888336.1"/>
</dbReference>
<dbReference type="Gene3D" id="3.40.50.300">
    <property type="entry name" value="P-loop containing nucleotide triphosphate hydrolases"/>
    <property type="match status" value="1"/>
</dbReference>
<dbReference type="AlphaFoldDB" id="A0A2J6TLN8"/>
<evidence type="ECO:0000313" key="5">
    <source>
        <dbReference type="EMBL" id="PMD63926.1"/>
    </source>
</evidence>
<feature type="domain" description="DUF7791" evidence="4">
    <location>
        <begin position="549"/>
        <end position="674"/>
    </location>
</feature>
<dbReference type="GeneID" id="36596412"/>
<dbReference type="InterPro" id="IPR027417">
    <property type="entry name" value="P-loop_NTPase"/>
</dbReference>
<dbReference type="Proteomes" id="UP000235371">
    <property type="component" value="Unassembled WGS sequence"/>
</dbReference>
<feature type="domain" description="Nephrocystin 3-like N-terminal" evidence="3">
    <location>
        <begin position="265"/>
        <end position="435"/>
    </location>
</feature>
<evidence type="ECO:0000313" key="6">
    <source>
        <dbReference type="Proteomes" id="UP000235371"/>
    </source>
</evidence>
<proteinExistence type="predicted"/>
<evidence type="ECO:0000259" key="4">
    <source>
        <dbReference type="Pfam" id="PF25053"/>
    </source>
</evidence>
<dbReference type="STRING" id="1095630.A0A2J6TLN8"/>
<gene>
    <name evidence="5" type="ORF">K444DRAFT_714819</name>
</gene>
<feature type="compositionally biased region" description="Basic and acidic residues" evidence="2">
    <location>
        <begin position="927"/>
        <end position="937"/>
    </location>
</feature>
<feature type="region of interest" description="Disordered" evidence="2">
    <location>
        <begin position="901"/>
        <end position="937"/>
    </location>
</feature>
<name>A0A2J6TLN8_9HELO</name>
<dbReference type="SUPFAM" id="SSF52540">
    <property type="entry name" value="P-loop containing nucleoside triphosphate hydrolases"/>
    <property type="match status" value="1"/>
</dbReference>
<dbReference type="Pfam" id="PF24883">
    <property type="entry name" value="NPHP3_N"/>
    <property type="match status" value="1"/>
</dbReference>
<dbReference type="InterPro" id="IPR056884">
    <property type="entry name" value="NPHP3-like_N"/>
</dbReference>
<reference evidence="5 6" key="1">
    <citation type="submission" date="2016-04" db="EMBL/GenBank/DDBJ databases">
        <title>A degradative enzymes factory behind the ericoid mycorrhizal symbiosis.</title>
        <authorList>
            <consortium name="DOE Joint Genome Institute"/>
            <person name="Martino E."/>
            <person name="Morin E."/>
            <person name="Grelet G."/>
            <person name="Kuo A."/>
            <person name="Kohler A."/>
            <person name="Daghino S."/>
            <person name="Barry K."/>
            <person name="Choi C."/>
            <person name="Cichocki N."/>
            <person name="Clum A."/>
            <person name="Copeland A."/>
            <person name="Hainaut M."/>
            <person name="Haridas S."/>
            <person name="Labutti K."/>
            <person name="Lindquist E."/>
            <person name="Lipzen A."/>
            <person name="Khouja H.-R."/>
            <person name="Murat C."/>
            <person name="Ohm R."/>
            <person name="Olson A."/>
            <person name="Spatafora J."/>
            <person name="Veneault-Fourrey C."/>
            <person name="Henrissat B."/>
            <person name="Grigoriev I."/>
            <person name="Martin F."/>
            <person name="Perotto S."/>
        </authorList>
    </citation>
    <scope>NUCLEOTIDE SEQUENCE [LARGE SCALE GENOMIC DNA]</scope>
    <source>
        <strain evidence="5 6">E</strain>
    </source>
</reference>
<evidence type="ECO:0000259" key="3">
    <source>
        <dbReference type="Pfam" id="PF24883"/>
    </source>
</evidence>
<dbReference type="PANTHER" id="PTHR10039:SF5">
    <property type="entry name" value="NACHT DOMAIN-CONTAINING PROTEIN"/>
    <property type="match status" value="1"/>
</dbReference>
<dbReference type="OrthoDB" id="3474387at2759"/>
<sequence>MDPVSACGVAASVVQFINFTETLLRGTYEIYKSATPAGDTKINCDLMNVTTSLKTLNDDLLSSLSQRISDGKSLSHHEIRIGRVCEECNEIAGQLISKLKKLRAQKKHNLWESFRKALQTVWNKRAIEVLELRLHSFRIYISDQIDSLRTVQSNNGHLISSTLQVTQEVRHSLLAHMEQNTKWQQQVINAILSSKESRLPASWDHNALMLSPENQFSNEFMKRFRTYIFRELKFDDIYRRAQGISRPHPESFEWIYSSCSEDSTPNFVRFLEGDQNLFWITGKPASGKSTLMKLISDDHRTISHLKIWCSNEDLFVSRFYFWCSGTELQMSLEGLLKTLLYEAFEYLPHLIPIIFRDRMTHFILFGDERPLGDMAGLLEAFKLLVLEITKSKRMFLLIDGLDEFKGDHSEQLMLVEFLYNLLSLTPNIKICVSSREWNVFADAFNARPSLRLEDLTYQDIQHYVSSRFSNNLGFVALQRGDPNYASSLIDNVSTKASGVFLWVVLVVRSLLQGLTDGDRLSDLQNRLDSLPTDLETLFLNILKSVDFGRASQLIQIVEKALELDDEGLTSIQLSFADEDDPEFIFHLQKPRDEAKHAKFSAIAEVMRRRLNACSKGLLELQTGYKRDPAEAQVEYLHRTVRDFVRRPEIWANLREATTHPFNPAARLAVSAIACSKIGYRNAKTSDQIGEVFWDLLTASMINIYRSRSPNMLPQSDLLDILEKEAVEIMSSGVLGILIPYKRCPLTTASDELAVSSFLHLAVKLQLDTYVTQKAISFHYPDEIARFSYLFQIAVAEYRITHSRFSYEHPSLRLIETFLKLGVSPNQRLHISRKTQNRTSGLQTKTIWQFVVSDSARRPEVLKLFLRYGADPFVPELDSLEFDELRKGGDDMRELLQAARQKVIENEGPRGEAPRKDTSKTNSKWSRIRGERLFGRRT</sequence>
<protein>
    <submittedName>
        <fullName evidence="5">Uncharacterized protein</fullName>
    </submittedName>
</protein>
<dbReference type="InParanoid" id="A0A2J6TLN8"/>
<dbReference type="InterPro" id="IPR056693">
    <property type="entry name" value="DUF7791"/>
</dbReference>
<keyword evidence="1" id="KW-0677">Repeat</keyword>
<evidence type="ECO:0000256" key="1">
    <source>
        <dbReference type="ARBA" id="ARBA00022737"/>
    </source>
</evidence>
<keyword evidence="6" id="KW-1185">Reference proteome</keyword>
<dbReference type="Pfam" id="PF25053">
    <property type="entry name" value="DUF7791"/>
    <property type="match status" value="1"/>
</dbReference>
<evidence type="ECO:0000256" key="2">
    <source>
        <dbReference type="SAM" id="MobiDB-lite"/>
    </source>
</evidence>
<feature type="compositionally biased region" description="Basic and acidic residues" evidence="2">
    <location>
        <begin position="901"/>
        <end position="918"/>
    </location>
</feature>
<dbReference type="PANTHER" id="PTHR10039">
    <property type="entry name" value="AMELOGENIN"/>
    <property type="match status" value="1"/>
</dbReference>